<dbReference type="EMBL" id="CH991550">
    <property type="protein sequence ID" value="EDQ89661.1"/>
    <property type="molecule type" value="Genomic_DNA"/>
</dbReference>
<organism evidence="9 10">
    <name type="scientific">Monosiga brevicollis</name>
    <name type="common">Choanoflagellate</name>
    <dbReference type="NCBI Taxonomy" id="81824"/>
    <lineage>
        <taxon>Eukaryota</taxon>
        <taxon>Choanoflagellata</taxon>
        <taxon>Craspedida</taxon>
        <taxon>Salpingoecidae</taxon>
        <taxon>Monosiga</taxon>
    </lineage>
</organism>
<feature type="active site" evidence="5 6">
    <location>
        <position position="362"/>
    </location>
</feature>
<dbReference type="KEGG" id="mbr:MONBRDRAFT_8020"/>
<gene>
    <name evidence="9" type="ORF">MONBRDRAFT_8020</name>
</gene>
<evidence type="ECO:0000256" key="2">
    <source>
        <dbReference type="ARBA" id="ARBA00022670"/>
    </source>
</evidence>
<evidence type="ECO:0000259" key="8">
    <source>
        <dbReference type="PROSITE" id="PS50203"/>
    </source>
</evidence>
<dbReference type="InterPro" id="IPR038765">
    <property type="entry name" value="Papain-like_cys_pep_sf"/>
</dbReference>
<feature type="active site" evidence="5 6">
    <location>
        <position position="178"/>
    </location>
</feature>
<feature type="active site" evidence="5 6">
    <location>
        <position position="382"/>
    </location>
</feature>
<dbReference type="InterPro" id="IPR000169">
    <property type="entry name" value="Pept_cys_AS"/>
</dbReference>
<evidence type="ECO:0000256" key="6">
    <source>
        <dbReference type="PROSITE-ProRule" id="PRU00239"/>
    </source>
</evidence>
<feature type="transmembrane region" description="Helical" evidence="7">
    <location>
        <begin position="39"/>
        <end position="63"/>
    </location>
</feature>
<comment type="similarity">
    <text evidence="1">Belongs to the peptidase C2 family.</text>
</comment>
<keyword evidence="7" id="KW-0812">Transmembrane</keyword>
<dbReference type="PANTHER" id="PTHR10183:SF379">
    <property type="entry name" value="CALPAIN-5"/>
    <property type="match status" value="1"/>
</dbReference>
<keyword evidence="3 6" id="KW-0378">Hydrolase</keyword>
<dbReference type="GO" id="GO:0006508">
    <property type="term" value="P:proteolysis"/>
    <property type="evidence" value="ECO:0000318"/>
    <property type="project" value="GO_Central"/>
</dbReference>
<dbReference type="GO" id="GO:0005737">
    <property type="term" value="C:cytoplasm"/>
    <property type="evidence" value="ECO:0000318"/>
    <property type="project" value="GO_Central"/>
</dbReference>
<dbReference type="InterPro" id="IPR022684">
    <property type="entry name" value="Calpain_cysteine_protease"/>
</dbReference>
<dbReference type="PROSITE" id="PS50203">
    <property type="entry name" value="CALPAIN_CAT"/>
    <property type="match status" value="1"/>
</dbReference>
<dbReference type="eggNOG" id="KOG0045">
    <property type="taxonomic scope" value="Eukaryota"/>
</dbReference>
<dbReference type="PRINTS" id="PR00704">
    <property type="entry name" value="CALPAIN"/>
</dbReference>
<evidence type="ECO:0000256" key="1">
    <source>
        <dbReference type="ARBA" id="ARBA00007623"/>
    </source>
</evidence>
<dbReference type="PROSITE" id="PS00139">
    <property type="entry name" value="THIOL_PROTEASE_CYS"/>
    <property type="match status" value="1"/>
</dbReference>
<dbReference type="InterPro" id="IPR001300">
    <property type="entry name" value="Peptidase_C2_calpain_cat"/>
</dbReference>
<dbReference type="PANTHER" id="PTHR10183">
    <property type="entry name" value="CALPAIN"/>
    <property type="match status" value="1"/>
</dbReference>
<feature type="domain" description="Calpain catalytic" evidence="8">
    <location>
        <begin position="83"/>
        <end position="425"/>
    </location>
</feature>
<protein>
    <recommendedName>
        <fullName evidence="8">Calpain catalytic domain-containing protein</fullName>
    </recommendedName>
</protein>
<dbReference type="InParanoid" id="A9UYT4"/>
<dbReference type="SMART" id="SM00230">
    <property type="entry name" value="CysPc"/>
    <property type="match status" value="1"/>
</dbReference>
<dbReference type="Pfam" id="PF00648">
    <property type="entry name" value="Peptidase_C2"/>
    <property type="match status" value="1"/>
</dbReference>
<dbReference type="GO" id="GO:0004198">
    <property type="term" value="F:calcium-dependent cysteine-type endopeptidase activity"/>
    <property type="evidence" value="ECO:0000318"/>
    <property type="project" value="GO_Central"/>
</dbReference>
<evidence type="ECO:0000256" key="4">
    <source>
        <dbReference type="ARBA" id="ARBA00022807"/>
    </source>
</evidence>
<evidence type="ECO:0000256" key="5">
    <source>
        <dbReference type="PIRSR" id="PIRSR622684-1"/>
    </source>
</evidence>
<evidence type="ECO:0000256" key="7">
    <source>
        <dbReference type="SAM" id="Phobius"/>
    </source>
</evidence>
<dbReference type="Gene3D" id="3.90.70.10">
    <property type="entry name" value="Cysteine proteinases"/>
    <property type="match status" value="1"/>
</dbReference>
<dbReference type="GeneID" id="5890767"/>
<dbReference type="OMA" id="RSPWAWH"/>
<dbReference type="RefSeq" id="XP_001745690.1">
    <property type="nucleotide sequence ID" value="XM_001745638.1"/>
</dbReference>
<keyword evidence="4 6" id="KW-0788">Thiol protease</keyword>
<keyword evidence="10" id="KW-1185">Reference proteome</keyword>
<dbReference type="SUPFAM" id="SSF54001">
    <property type="entry name" value="Cysteine proteinases"/>
    <property type="match status" value="1"/>
</dbReference>
<evidence type="ECO:0000256" key="3">
    <source>
        <dbReference type="ARBA" id="ARBA00022801"/>
    </source>
</evidence>
<dbReference type="Proteomes" id="UP000001357">
    <property type="component" value="Unassembled WGS sequence"/>
</dbReference>
<keyword evidence="7" id="KW-0472">Membrane</keyword>
<accession>A9UYT4</accession>
<sequence>MAPQRQATRGGDESLYDKLHCASCGGLCRGDAWWPYNAICFPFVLVWNAFYHYLLACLSVFAYRFCMTVCCWPCYTCCPKTWNFVDKKFPPGPGAILDPNAAPFDDNEFYGNTPAQISAKVDWMRADDVLRDSTRRAARPGSMSASVGRPTDEQPPHFFLFEGGIRPDDIIQGQLGDCWLLSALSSMAEYPEAIRNCFVQNEYHPRHKYRVKMWDIRTKSWLHVSVDDYVPVKKGTSRPYFTDPQGRELWVFLIEKAFAKFHGGYAYLDGGRSPWAWHVLTGDNVFSFKLNQPDVWSTFLYDFEFKDSQKHQWHAAYLRDTGDRCNHDRMHEMIRQFCRHRAPMGASIHSQSRATNGLVAFHAYSLIDAVRSGKKKLVKLRNPWGRHSDLMHKCKQTKDEFDGAFWMSMEDFALHFDRIDVCDRSVNRDLRLDVREDDGACGVVKGCCFDCGRYWCLCMGIRTLYLGHRTGETLDYHKPICACRDTGRGWQDSSIV</sequence>
<keyword evidence="7" id="KW-1133">Transmembrane helix</keyword>
<dbReference type="AlphaFoldDB" id="A9UYT4"/>
<evidence type="ECO:0000313" key="9">
    <source>
        <dbReference type="EMBL" id="EDQ89661.1"/>
    </source>
</evidence>
<evidence type="ECO:0000313" key="10">
    <source>
        <dbReference type="Proteomes" id="UP000001357"/>
    </source>
</evidence>
<keyword evidence="2 6" id="KW-0645">Protease</keyword>
<name>A9UYT4_MONBE</name>
<proteinExistence type="inferred from homology"/>
<reference evidence="9 10" key="1">
    <citation type="journal article" date="2008" name="Nature">
        <title>The genome of the choanoflagellate Monosiga brevicollis and the origin of metazoans.</title>
        <authorList>
            <consortium name="JGI Sequencing"/>
            <person name="King N."/>
            <person name="Westbrook M.J."/>
            <person name="Young S.L."/>
            <person name="Kuo A."/>
            <person name="Abedin M."/>
            <person name="Chapman J."/>
            <person name="Fairclough S."/>
            <person name="Hellsten U."/>
            <person name="Isogai Y."/>
            <person name="Letunic I."/>
            <person name="Marr M."/>
            <person name="Pincus D."/>
            <person name="Putnam N."/>
            <person name="Rokas A."/>
            <person name="Wright K.J."/>
            <person name="Zuzow R."/>
            <person name="Dirks W."/>
            <person name="Good M."/>
            <person name="Goodstein D."/>
            <person name="Lemons D."/>
            <person name="Li W."/>
            <person name="Lyons J.B."/>
            <person name="Morris A."/>
            <person name="Nichols S."/>
            <person name="Richter D.J."/>
            <person name="Salamov A."/>
            <person name="Bork P."/>
            <person name="Lim W.A."/>
            <person name="Manning G."/>
            <person name="Miller W.T."/>
            <person name="McGinnis W."/>
            <person name="Shapiro H."/>
            <person name="Tjian R."/>
            <person name="Grigoriev I.V."/>
            <person name="Rokhsar D."/>
        </authorList>
    </citation>
    <scope>NUCLEOTIDE SEQUENCE [LARGE SCALE GENOMIC DNA]</scope>
    <source>
        <strain evidence="10">MX1 / ATCC 50154</strain>
    </source>
</reference>
<dbReference type="STRING" id="81824.A9UYT4"/>